<name>A0A1D8BJ71_SIFV</name>
<evidence type="ECO:0000256" key="2">
    <source>
        <dbReference type="ARBA" id="ARBA00022801"/>
    </source>
</evidence>
<dbReference type="GO" id="GO:0004386">
    <property type="term" value="F:helicase activity"/>
    <property type="evidence" value="ECO:0007669"/>
    <property type="project" value="UniProtKB-KW"/>
</dbReference>
<dbReference type="SUPFAM" id="SSF158702">
    <property type="entry name" value="Sec63 N-terminal domain-like"/>
    <property type="match status" value="1"/>
</dbReference>
<dbReference type="GO" id="GO:0016787">
    <property type="term" value="F:hydrolase activity"/>
    <property type="evidence" value="ECO:0007669"/>
    <property type="project" value="UniProtKB-KW"/>
</dbReference>
<dbReference type="InterPro" id="IPR001650">
    <property type="entry name" value="Helicase_C-like"/>
</dbReference>
<keyword evidence="1" id="KW-0547">Nucleotide-binding</keyword>
<feature type="domain" description="Helicase ATP-binding" evidence="5">
    <location>
        <begin position="1"/>
        <end position="162"/>
    </location>
</feature>
<evidence type="ECO:0000256" key="4">
    <source>
        <dbReference type="ARBA" id="ARBA00022840"/>
    </source>
</evidence>
<dbReference type="Gene3D" id="1.10.150.20">
    <property type="entry name" value="5' to 3' exonuclease, C-terminal subdomain"/>
    <property type="match status" value="1"/>
</dbReference>
<dbReference type="Pfam" id="PF00270">
    <property type="entry name" value="DEAD"/>
    <property type="match status" value="1"/>
</dbReference>
<reference evidence="7" key="1">
    <citation type="journal article" date="2014" name="Mol. Microbiol.">
        <title>Inter-viral conflicts that exploit host CRISPR immune systems of Sulfolobus.</title>
        <authorList>
            <person name="Erdmann S."/>
            <person name="Le Moine Bauer S."/>
            <person name="Garrett R.A."/>
        </authorList>
    </citation>
    <scope>NUCLEOTIDE SEQUENCE [LARGE SCALE GENOMIC DNA]</scope>
</reference>
<dbReference type="EMBL" id="KX467643">
    <property type="protein sequence ID" value="AOS58361.1"/>
    <property type="molecule type" value="Genomic_DNA"/>
</dbReference>
<evidence type="ECO:0000313" key="7">
    <source>
        <dbReference type="EMBL" id="AOS58361.1"/>
    </source>
</evidence>
<gene>
    <name evidence="7" type="primary">SIFV2_gp06</name>
</gene>
<dbReference type="Gene3D" id="3.40.50.300">
    <property type="entry name" value="P-loop containing nucleotide triphosphate hydrolases"/>
    <property type="match status" value="3"/>
</dbReference>
<dbReference type="PANTHER" id="PTHR47961">
    <property type="entry name" value="DNA POLYMERASE THETA, PUTATIVE (AFU_ORTHOLOGUE AFUA_1G05260)-RELATED"/>
    <property type="match status" value="1"/>
</dbReference>
<dbReference type="InterPro" id="IPR003593">
    <property type="entry name" value="AAA+_ATPase"/>
</dbReference>
<evidence type="ECO:0000259" key="6">
    <source>
        <dbReference type="PROSITE" id="PS51194"/>
    </source>
</evidence>
<accession>A0A1D8BJ71</accession>
<dbReference type="InterPro" id="IPR027417">
    <property type="entry name" value="P-loop_NTPase"/>
</dbReference>
<dbReference type="InterPro" id="IPR014001">
    <property type="entry name" value="Helicase_ATP-bd"/>
</dbReference>
<keyword evidence="2" id="KW-0378">Hydrolase</keyword>
<dbReference type="SMART" id="SM00487">
    <property type="entry name" value="DEXDc"/>
    <property type="match status" value="1"/>
</dbReference>
<keyword evidence="3 7" id="KW-0347">Helicase</keyword>
<dbReference type="GO" id="GO:0003676">
    <property type="term" value="F:nucleic acid binding"/>
    <property type="evidence" value="ECO:0007669"/>
    <property type="project" value="InterPro"/>
</dbReference>
<evidence type="ECO:0000259" key="5">
    <source>
        <dbReference type="PROSITE" id="PS51192"/>
    </source>
</evidence>
<sequence length="581" mass="66225">MTDKNLLISAPTGTGKSFLAMLMAMEVKSRVMYTVPLRALALQLNEDFHNKVAPLVNGYADSVALTSEVYEEDPENLEERVIFTTYEKADAVFRRHYPWTDRIEVMIIDEIHNIGDKERGKAIENLIAYTMNEGIRIVAMSATIPDVDKIAEITDAEIIKTDERPIPLYKAIKIGNKLFFEDGDVIELKEDFIKKMVRKNKVVMIFTSTRKKAEELYMIYDRKFQNKVAFFHAGLDAETKLRLLEETRQGKYNIIVSTTALSQGVNFPFYAVIFDDLKLPIIEYGRFVGWKEITPIEFDQICGRAGRPGYDEEGLCIIEATDVRQAERLKRTYFNTNYGTITGHHVLEDFLLALVSKYIYIKPDKILESTKHTISFRNVSEQLIKQTLEKLNEAKLIGQDGTGYFTTLYGRAVAESYFDVKDAIAYHDVLTKNNVKEDEIVNAILENENVLNASKGENVNTLFNSWIKGVDEKTIVKATKSMTLNDLNKLVQTLSWQSYGVYRITKALGKKELADKLRLLFLEIRYGVPASALALVQLPGIGRKRAIELMRNGIHNKTELCTQKEISKKVIGEKMIKVLCK</sequence>
<reference evidence="7" key="2">
    <citation type="submission" date="2016-06" db="EMBL/GenBank/DDBJ databases">
        <authorList>
            <person name="Kjaerup R.B."/>
            <person name="Dalgaard T.S."/>
            <person name="Juul-Madsen H.R."/>
        </authorList>
    </citation>
    <scope>NUCLEOTIDE SEQUENCE</scope>
</reference>
<feature type="domain" description="Helicase C-terminal" evidence="6">
    <location>
        <begin position="188"/>
        <end position="355"/>
    </location>
</feature>
<keyword evidence="4" id="KW-0067">ATP-binding</keyword>
<proteinExistence type="predicted"/>
<dbReference type="SUPFAM" id="SSF52540">
    <property type="entry name" value="P-loop containing nucleoside triphosphate hydrolases"/>
    <property type="match status" value="1"/>
</dbReference>
<dbReference type="InterPro" id="IPR050474">
    <property type="entry name" value="Hel308_SKI2-like"/>
</dbReference>
<dbReference type="Proteomes" id="UP000223173">
    <property type="component" value="Segment"/>
</dbReference>
<dbReference type="PROSITE" id="PS51194">
    <property type="entry name" value="HELICASE_CTER"/>
    <property type="match status" value="1"/>
</dbReference>
<dbReference type="Gene3D" id="1.10.3380.30">
    <property type="match status" value="2"/>
</dbReference>
<protein>
    <submittedName>
        <fullName evidence="7">Lipothrixviral Holliday junction branch migration helicase</fullName>
    </submittedName>
</protein>
<dbReference type="InterPro" id="IPR011545">
    <property type="entry name" value="DEAD/DEAH_box_helicase_dom"/>
</dbReference>
<evidence type="ECO:0000256" key="1">
    <source>
        <dbReference type="ARBA" id="ARBA00022741"/>
    </source>
</evidence>
<dbReference type="Pfam" id="PF00271">
    <property type="entry name" value="Helicase_C"/>
    <property type="match status" value="1"/>
</dbReference>
<evidence type="ECO:0000256" key="3">
    <source>
        <dbReference type="ARBA" id="ARBA00022806"/>
    </source>
</evidence>
<dbReference type="PANTHER" id="PTHR47961:SF6">
    <property type="entry name" value="DNA-DIRECTED DNA POLYMERASE"/>
    <property type="match status" value="1"/>
</dbReference>
<dbReference type="Pfam" id="PF21280">
    <property type="entry name" value="Helicase_dom4_arc"/>
    <property type="match status" value="1"/>
</dbReference>
<dbReference type="SMART" id="SM00382">
    <property type="entry name" value="AAA"/>
    <property type="match status" value="1"/>
</dbReference>
<dbReference type="InterPro" id="IPR048772">
    <property type="entry name" value="Hel308-like_dom4"/>
</dbReference>
<dbReference type="SMART" id="SM00490">
    <property type="entry name" value="HELICc"/>
    <property type="match status" value="1"/>
</dbReference>
<organism evidence="7">
    <name type="scientific">Sulfolobus islandicus filamentous virus 2</name>
    <dbReference type="NCBI Taxonomy" id="1902331"/>
    <lineage>
        <taxon>Viruses</taxon>
        <taxon>Adnaviria</taxon>
        <taxon>Zilligvirae</taxon>
        <taxon>Taleaviricota</taxon>
        <taxon>Tokiviricetes</taxon>
        <taxon>Ligamenvirales</taxon>
        <taxon>Lipothrixviridae</taxon>
        <taxon>Betalipothrixvirus</taxon>
        <taxon>Betalipothrixvirus hveragerdiense</taxon>
        <taxon>Sulfolobus islandicus filamentous virus</taxon>
    </lineage>
</organism>
<dbReference type="GO" id="GO:0005524">
    <property type="term" value="F:ATP binding"/>
    <property type="evidence" value="ECO:0007669"/>
    <property type="project" value="UniProtKB-KW"/>
</dbReference>
<dbReference type="PROSITE" id="PS51192">
    <property type="entry name" value="HELICASE_ATP_BIND_1"/>
    <property type="match status" value="1"/>
</dbReference>